<dbReference type="EMBL" id="RWJN01000019">
    <property type="protein sequence ID" value="TCD70545.1"/>
    <property type="molecule type" value="Genomic_DNA"/>
</dbReference>
<evidence type="ECO:0000313" key="1">
    <source>
        <dbReference type="EMBL" id="TCD70545.1"/>
    </source>
</evidence>
<dbReference type="InterPro" id="IPR052349">
    <property type="entry name" value="Metallo-hydrolase_Enzymes"/>
</dbReference>
<dbReference type="AlphaFoldDB" id="A0A4R0RV62"/>
<dbReference type="InterPro" id="IPR032466">
    <property type="entry name" value="Metal_Hydrolase"/>
</dbReference>
<dbReference type="PANTHER" id="PTHR32027">
    <property type="entry name" value="CYTOSINE DEAMINASE"/>
    <property type="match status" value="1"/>
</dbReference>
<evidence type="ECO:0000313" key="2">
    <source>
        <dbReference type="Proteomes" id="UP000292702"/>
    </source>
</evidence>
<protein>
    <recommendedName>
        <fullName evidence="3">Amidohydrolase-related domain-containing protein</fullName>
    </recommendedName>
</protein>
<reference evidence="1 2" key="1">
    <citation type="submission" date="2018-11" db="EMBL/GenBank/DDBJ databases">
        <title>Genome assembly of Steccherinum ochraceum LE-BIN_3174, the white-rot fungus of the Steccherinaceae family (The Residual Polyporoid clade, Polyporales, Basidiomycota).</title>
        <authorList>
            <person name="Fedorova T.V."/>
            <person name="Glazunova O.A."/>
            <person name="Landesman E.O."/>
            <person name="Moiseenko K.V."/>
            <person name="Psurtseva N.V."/>
            <person name="Savinova O.S."/>
            <person name="Shakhova N.V."/>
            <person name="Tyazhelova T.V."/>
            <person name="Vasina D.V."/>
        </authorList>
    </citation>
    <scope>NUCLEOTIDE SEQUENCE [LARGE SCALE GENOMIC DNA]</scope>
    <source>
        <strain evidence="1 2">LE-BIN_3174</strain>
    </source>
</reference>
<accession>A0A4R0RV62</accession>
<keyword evidence="2" id="KW-1185">Reference proteome</keyword>
<name>A0A4R0RV62_9APHY</name>
<comment type="caution">
    <text evidence="1">The sequence shown here is derived from an EMBL/GenBank/DDBJ whole genome shotgun (WGS) entry which is preliminary data.</text>
</comment>
<evidence type="ECO:0008006" key="3">
    <source>
        <dbReference type="Google" id="ProtNLM"/>
    </source>
</evidence>
<dbReference type="STRING" id="92696.A0A4R0RV62"/>
<dbReference type="GO" id="GO:0016814">
    <property type="term" value="F:hydrolase activity, acting on carbon-nitrogen (but not peptide) bonds, in cyclic amidines"/>
    <property type="evidence" value="ECO:0007669"/>
    <property type="project" value="TreeGrafter"/>
</dbReference>
<dbReference type="Gene3D" id="3.20.20.140">
    <property type="entry name" value="Metal-dependent hydrolases"/>
    <property type="match status" value="1"/>
</dbReference>
<dbReference type="PANTHER" id="PTHR32027:SF0">
    <property type="entry name" value="CYTOSINE DEAMINASE"/>
    <property type="match status" value="1"/>
</dbReference>
<organism evidence="1 2">
    <name type="scientific">Steccherinum ochraceum</name>
    <dbReference type="NCBI Taxonomy" id="92696"/>
    <lineage>
        <taxon>Eukaryota</taxon>
        <taxon>Fungi</taxon>
        <taxon>Dikarya</taxon>
        <taxon>Basidiomycota</taxon>
        <taxon>Agaricomycotina</taxon>
        <taxon>Agaricomycetes</taxon>
        <taxon>Polyporales</taxon>
        <taxon>Steccherinaceae</taxon>
        <taxon>Steccherinum</taxon>
    </lineage>
</organism>
<dbReference type="SUPFAM" id="SSF51556">
    <property type="entry name" value="Metallo-dependent hydrolases"/>
    <property type="match status" value="1"/>
</dbReference>
<gene>
    <name evidence="1" type="ORF">EIP91_002891</name>
</gene>
<sequence length="762" mass="85336">METTTEGDIAILNVHLPFPDPANAATLFNVTCKSGRISSVTQAHLHVEDSDQASVLDVEGQGVLLPSFCHAHIHLDKCFLLEKCDPLETGDFQEALHVTARAKNDFSHDLEDLYNRGKRLILRSVESGVTSMRAHVEVDKTVQNHCLQVGLRLREDLKHLCDVQIAAFAQDPLFSEADVTATDSNLSHFRAAVATDDIGAIGSAPYVEDSEEHAQENIRLVLDLAFQYHRHADFHLDYNLDSSKEPLIRYLLDELQERIATHRWHAQSHVCVGHATRLTLFTDDEWIKYQTLVRDHQLPVTLVGLPQSDLYMMGRNLQPVPRGTLNVVQLERKHGIHVAMAVNNVQNAFTPQGPPDPLALCSLGVAIFQAATPADCQSLVRSVTASARQAVGQGASQPADSDQSNAGLVPQIGDAADFVILQGNNRKTEVLDLDTFHPFLAWQACHLNVHKCHPVHFALLHRIVNDVGPDVPPVPLGAGKVAKLVMVDDRGPKNDTTFSSHLTRWCPNTAGWAAFKLRLRLMTMGWVLPTCAAVASALFAVLYTSAEGDEGSLQHRLTYRTSPITDFGICRGSVQLDESKCVRLAFFSMKERRIIEDASQDMNDHYWFYFTSLKGEEVYLDTGLFALGLPQLIETKGYPPIALDNIMREIPCTYGDRSMKLIRRKMWSERSRMSVLRNTALQESMQHPESERELLRFYEPFFAEMESLAGRPMNETEQGIFMTMMRTDCYTLRSVLEEQRWKQYPKVPPVSFMLDTGTSSVA</sequence>
<dbReference type="Proteomes" id="UP000292702">
    <property type="component" value="Unassembled WGS sequence"/>
</dbReference>
<dbReference type="OrthoDB" id="10266980at2759"/>
<proteinExistence type="predicted"/>